<feature type="domain" description="RING-type" evidence="12">
    <location>
        <begin position="226"/>
        <end position="272"/>
    </location>
</feature>
<accession>A0A7J7IWI8</accession>
<name>A0A7J7IWI8_BUGNE</name>
<dbReference type="InterPro" id="IPR047548">
    <property type="entry name" value="Rcat_RBR_RNF14"/>
</dbReference>
<dbReference type="EMBL" id="VXIV02003330">
    <property type="protein sequence ID" value="KAF6018165.1"/>
    <property type="molecule type" value="Genomic_DNA"/>
</dbReference>
<evidence type="ECO:0000256" key="2">
    <source>
        <dbReference type="ARBA" id="ARBA00004906"/>
    </source>
</evidence>
<dbReference type="Gene3D" id="1.20.120.1750">
    <property type="match status" value="1"/>
</dbReference>
<dbReference type="SMART" id="SM00184">
    <property type="entry name" value="RING"/>
    <property type="match status" value="2"/>
</dbReference>
<dbReference type="InterPro" id="IPR013083">
    <property type="entry name" value="Znf_RING/FYVE/PHD"/>
</dbReference>
<evidence type="ECO:0000256" key="7">
    <source>
        <dbReference type="ARBA" id="ARBA00022771"/>
    </source>
</evidence>
<dbReference type="OrthoDB" id="1431934at2759"/>
<keyword evidence="7 11" id="KW-0863">Zinc-finger</keyword>
<keyword evidence="16" id="KW-1185">Reference proteome</keyword>
<keyword evidence="9" id="KW-0862">Zinc</keyword>
<dbReference type="Pfam" id="PF01485">
    <property type="entry name" value="IBR"/>
    <property type="match status" value="1"/>
</dbReference>
<dbReference type="GO" id="GO:0016567">
    <property type="term" value="P:protein ubiquitination"/>
    <property type="evidence" value="ECO:0007669"/>
    <property type="project" value="InterPro"/>
</dbReference>
<dbReference type="Pfam" id="PF05773">
    <property type="entry name" value="RWD"/>
    <property type="match status" value="1"/>
</dbReference>
<protein>
    <recommendedName>
        <fullName evidence="3">RBR-type E3 ubiquitin transferase</fullName>
        <ecNumber evidence="3">2.3.2.31</ecNumber>
    </recommendedName>
</protein>
<comment type="caution">
    <text evidence="15">The sequence shown here is derived from an EMBL/GenBank/DDBJ whole genome shotgun (WGS) entry which is preliminary data.</text>
</comment>
<dbReference type="InterPro" id="IPR044066">
    <property type="entry name" value="TRIAD_supradom"/>
</dbReference>
<comment type="catalytic activity">
    <reaction evidence="1">
        <text>[E2 ubiquitin-conjugating enzyme]-S-ubiquitinyl-L-cysteine + [acceptor protein]-L-lysine = [E2 ubiquitin-conjugating enzyme]-L-cysteine + [acceptor protein]-N(6)-ubiquitinyl-L-lysine.</text>
        <dbReference type="EC" id="2.3.2.31"/>
    </reaction>
</comment>
<comment type="similarity">
    <text evidence="10">Belongs to the RBR family. RNF14 subfamily.</text>
</comment>
<gene>
    <name evidence="15" type="ORF">EB796_023530</name>
</gene>
<evidence type="ECO:0000256" key="9">
    <source>
        <dbReference type="ARBA" id="ARBA00022833"/>
    </source>
</evidence>
<reference evidence="15" key="1">
    <citation type="submission" date="2020-06" db="EMBL/GenBank/DDBJ databases">
        <title>Draft genome of Bugula neritina, a colonial animal packing powerful symbionts and potential medicines.</title>
        <authorList>
            <person name="Rayko M."/>
        </authorList>
    </citation>
    <scope>NUCLEOTIDE SEQUENCE [LARGE SCALE GENOMIC DNA]</scope>
    <source>
        <strain evidence="15">Kwan_BN1</strain>
    </source>
</reference>
<dbReference type="CDD" id="cd16628">
    <property type="entry name" value="RING-HC_RBR_RNF14"/>
    <property type="match status" value="1"/>
</dbReference>
<dbReference type="PROSITE" id="PS50089">
    <property type="entry name" value="ZF_RING_2"/>
    <property type="match status" value="1"/>
</dbReference>
<dbReference type="SUPFAM" id="SSF57850">
    <property type="entry name" value="RING/U-box"/>
    <property type="match status" value="3"/>
</dbReference>
<dbReference type="GO" id="GO:0061630">
    <property type="term" value="F:ubiquitin protein ligase activity"/>
    <property type="evidence" value="ECO:0007669"/>
    <property type="project" value="UniProtKB-EC"/>
</dbReference>
<comment type="pathway">
    <text evidence="2">Protein modification; protein ubiquitination.</text>
</comment>
<dbReference type="PROSITE" id="PS51873">
    <property type="entry name" value="TRIAD"/>
    <property type="match status" value="1"/>
</dbReference>
<dbReference type="InterPro" id="IPR002867">
    <property type="entry name" value="IBR_dom"/>
</dbReference>
<evidence type="ECO:0000256" key="1">
    <source>
        <dbReference type="ARBA" id="ARBA00001798"/>
    </source>
</evidence>
<dbReference type="InterPro" id="IPR031128">
    <property type="entry name" value="RNF14_RING-HC_Zfn"/>
</dbReference>
<keyword evidence="6" id="KW-0677">Repeat</keyword>
<evidence type="ECO:0000259" key="13">
    <source>
        <dbReference type="PROSITE" id="PS50908"/>
    </source>
</evidence>
<dbReference type="PROSITE" id="PS00518">
    <property type="entry name" value="ZF_RING_1"/>
    <property type="match status" value="1"/>
</dbReference>
<organism evidence="15 16">
    <name type="scientific">Bugula neritina</name>
    <name type="common">Brown bryozoan</name>
    <name type="synonym">Sertularia neritina</name>
    <dbReference type="NCBI Taxonomy" id="10212"/>
    <lineage>
        <taxon>Eukaryota</taxon>
        <taxon>Metazoa</taxon>
        <taxon>Spiralia</taxon>
        <taxon>Lophotrochozoa</taxon>
        <taxon>Bryozoa</taxon>
        <taxon>Gymnolaemata</taxon>
        <taxon>Cheilostomatida</taxon>
        <taxon>Flustrina</taxon>
        <taxon>Buguloidea</taxon>
        <taxon>Bugulidae</taxon>
        <taxon>Bugula</taxon>
    </lineage>
</organism>
<dbReference type="GO" id="GO:0008270">
    <property type="term" value="F:zinc ion binding"/>
    <property type="evidence" value="ECO:0007669"/>
    <property type="project" value="UniProtKB-KW"/>
</dbReference>
<evidence type="ECO:0000259" key="14">
    <source>
        <dbReference type="PROSITE" id="PS51873"/>
    </source>
</evidence>
<dbReference type="Pfam" id="PF26200">
    <property type="entry name" value="Rcat_RNF216"/>
    <property type="match status" value="1"/>
</dbReference>
<feature type="domain" description="RWD" evidence="13">
    <location>
        <begin position="22"/>
        <end position="169"/>
    </location>
</feature>
<evidence type="ECO:0000313" key="15">
    <source>
        <dbReference type="EMBL" id="KAF6018165.1"/>
    </source>
</evidence>
<dbReference type="PANTHER" id="PTHR11685">
    <property type="entry name" value="RBR FAMILY RING FINGER AND IBR DOMAIN-CONTAINING"/>
    <property type="match status" value="1"/>
</dbReference>
<dbReference type="PROSITE" id="PS50908">
    <property type="entry name" value="RWD"/>
    <property type="match status" value="1"/>
</dbReference>
<dbReference type="InterPro" id="IPR016135">
    <property type="entry name" value="UBQ-conjugating_enzyme/RWD"/>
</dbReference>
<keyword evidence="5" id="KW-0479">Metal-binding</keyword>
<evidence type="ECO:0000259" key="12">
    <source>
        <dbReference type="PROSITE" id="PS50089"/>
    </source>
</evidence>
<evidence type="ECO:0000256" key="6">
    <source>
        <dbReference type="ARBA" id="ARBA00022737"/>
    </source>
</evidence>
<dbReference type="EC" id="2.3.2.31" evidence="3"/>
<proteinExistence type="inferred from homology"/>
<sequence>MINNDKSLKFCSMDTDFDEQENEVLALQAIFSEEEYLKFNSVKQPETSQDGAECSDSLSGASCSQRELLLTCGDFSAHIQLSDSFYIKDFQGDQPTANIAHLPPIVLGFELPPTYPHKDPPKINLSCKWLSPKQLSRLVTHLDEISEANKGEPILYIWFDFLQQDSMKLLDLEECLVIQPSEKHSKEVVDQRVVQDIASNSILFHFLVEYNKDEKQRMFEKSTCLCKICYEEKLGIDSFQFHGCSHSFCKECIAQHFTVRIESGEVKQLTCPEGGCDSQGHPSQIKELLSSDLYERYERLLLQCTLDTMLDITYCPRSFCQTAVILDPGSTLAACSGCQYVFCNLCKMSYHGIHPCRLRKDELKEKLDEASEEDLEAFKARYGKQLVENLINESASYAWVDEYAKHCPVCKAAITKIDGCNKMTCTKCKAYFCWLCRAILSRGDPYSHFRNSLECNLFPGEELEGLNDSDSDSDFDPFDFGIP</sequence>
<evidence type="ECO:0000256" key="5">
    <source>
        <dbReference type="ARBA" id="ARBA00022723"/>
    </source>
</evidence>
<dbReference type="SUPFAM" id="SSF54495">
    <property type="entry name" value="UBC-like"/>
    <property type="match status" value="1"/>
</dbReference>
<dbReference type="SMART" id="SM00647">
    <property type="entry name" value="IBR"/>
    <property type="match status" value="2"/>
</dbReference>
<evidence type="ECO:0000313" key="16">
    <source>
        <dbReference type="Proteomes" id="UP000593567"/>
    </source>
</evidence>
<dbReference type="InterPro" id="IPR001841">
    <property type="entry name" value="Znf_RING"/>
</dbReference>
<dbReference type="InterPro" id="IPR006575">
    <property type="entry name" value="RWD_dom"/>
</dbReference>
<dbReference type="InterPro" id="IPR031127">
    <property type="entry name" value="E3_UB_ligase_RBR"/>
</dbReference>
<dbReference type="FunFam" id="3.30.40.10:FF:000137">
    <property type="entry name" value="RanBP-type and C3HC4-type zinc finger-containing protein 1"/>
    <property type="match status" value="1"/>
</dbReference>
<evidence type="ECO:0000256" key="11">
    <source>
        <dbReference type="PROSITE-ProRule" id="PRU00175"/>
    </source>
</evidence>
<dbReference type="Proteomes" id="UP000593567">
    <property type="component" value="Unassembled WGS sequence"/>
</dbReference>
<dbReference type="SMART" id="SM00591">
    <property type="entry name" value="RWD"/>
    <property type="match status" value="1"/>
</dbReference>
<dbReference type="AlphaFoldDB" id="A0A7J7IWI8"/>
<feature type="domain" description="RING-type" evidence="14">
    <location>
        <begin position="222"/>
        <end position="459"/>
    </location>
</feature>
<dbReference type="InterPro" id="IPR017907">
    <property type="entry name" value="Znf_RING_CS"/>
</dbReference>
<dbReference type="CDD" id="cd20341">
    <property type="entry name" value="BRcat_RBR_RNF14"/>
    <property type="match status" value="1"/>
</dbReference>
<keyword evidence="8" id="KW-0833">Ubl conjugation pathway</keyword>
<evidence type="ECO:0000256" key="10">
    <source>
        <dbReference type="ARBA" id="ARBA00044508"/>
    </source>
</evidence>
<dbReference type="Gene3D" id="3.10.110.10">
    <property type="entry name" value="Ubiquitin Conjugating Enzyme"/>
    <property type="match status" value="1"/>
</dbReference>
<dbReference type="CDD" id="cd23820">
    <property type="entry name" value="RWD_RNF14"/>
    <property type="match status" value="1"/>
</dbReference>
<dbReference type="CDD" id="cd20354">
    <property type="entry name" value="Rcat_RBR_RNF14"/>
    <property type="match status" value="1"/>
</dbReference>
<dbReference type="Gene3D" id="3.30.40.10">
    <property type="entry name" value="Zinc/RING finger domain, C3HC4 (zinc finger)"/>
    <property type="match status" value="1"/>
</dbReference>
<evidence type="ECO:0000256" key="4">
    <source>
        <dbReference type="ARBA" id="ARBA00022679"/>
    </source>
</evidence>
<keyword evidence="4" id="KW-0808">Transferase</keyword>
<evidence type="ECO:0000256" key="3">
    <source>
        <dbReference type="ARBA" id="ARBA00012251"/>
    </source>
</evidence>
<dbReference type="Gene3D" id="2.20.25.20">
    <property type="match status" value="1"/>
</dbReference>
<evidence type="ECO:0000256" key="8">
    <source>
        <dbReference type="ARBA" id="ARBA00022786"/>
    </source>
</evidence>